<organism evidence="1 2">
    <name type="scientific">Marinilabilia rubra</name>
    <dbReference type="NCBI Taxonomy" id="2162893"/>
    <lineage>
        <taxon>Bacteria</taxon>
        <taxon>Pseudomonadati</taxon>
        <taxon>Bacteroidota</taxon>
        <taxon>Bacteroidia</taxon>
        <taxon>Marinilabiliales</taxon>
        <taxon>Marinilabiliaceae</taxon>
        <taxon>Marinilabilia</taxon>
    </lineage>
</organism>
<dbReference type="EMBL" id="QEWP01000001">
    <property type="protein sequence ID" value="PWE00925.1"/>
    <property type="molecule type" value="Genomic_DNA"/>
</dbReference>
<proteinExistence type="predicted"/>
<accession>A0A2U2BCX1</accession>
<evidence type="ECO:0000313" key="2">
    <source>
        <dbReference type="Proteomes" id="UP000244956"/>
    </source>
</evidence>
<evidence type="ECO:0000313" key="1">
    <source>
        <dbReference type="EMBL" id="PWE00925.1"/>
    </source>
</evidence>
<sequence length="59" mass="6972">MKNYLVIGESKIQILESKCFLFRFLYLGFFNKSILLLEGRISLQYENGGVERQFVDSYL</sequence>
<comment type="caution">
    <text evidence="1">The sequence shown here is derived from an EMBL/GenBank/DDBJ whole genome shotgun (WGS) entry which is preliminary data.</text>
</comment>
<dbReference type="Proteomes" id="UP000244956">
    <property type="component" value="Unassembled WGS sequence"/>
</dbReference>
<name>A0A2U2BCX1_9BACT</name>
<gene>
    <name evidence="1" type="ORF">DDZ16_00070</name>
</gene>
<dbReference type="AlphaFoldDB" id="A0A2U2BCX1"/>
<protein>
    <submittedName>
        <fullName evidence="1">Uncharacterized protein</fullName>
    </submittedName>
</protein>
<keyword evidence="2" id="KW-1185">Reference proteome</keyword>
<reference evidence="1 2" key="1">
    <citation type="submission" date="2018-05" db="EMBL/GenBank/DDBJ databases">
        <title>Marinilabilia rubrum sp. nov., isolated from saltern sediment.</title>
        <authorList>
            <person name="Zhang R."/>
        </authorList>
    </citation>
    <scope>NUCLEOTIDE SEQUENCE [LARGE SCALE GENOMIC DNA]</scope>
    <source>
        <strain evidence="1 2">WTE16</strain>
    </source>
</reference>
<dbReference type="RefSeq" id="WP_109262380.1">
    <property type="nucleotide sequence ID" value="NZ_QEWP01000001.1"/>
</dbReference>